<keyword evidence="2 6" id="KW-0812">Transmembrane</keyword>
<accession>A0AAN6Y7A2</accession>
<proteinExistence type="inferred from homology"/>
<evidence type="ECO:0000259" key="7">
    <source>
        <dbReference type="Pfam" id="PF20684"/>
    </source>
</evidence>
<dbReference type="InterPro" id="IPR049326">
    <property type="entry name" value="Rhodopsin_dom_fungi"/>
</dbReference>
<feature type="transmembrane region" description="Helical" evidence="6">
    <location>
        <begin position="51"/>
        <end position="72"/>
    </location>
</feature>
<comment type="caution">
    <text evidence="8">The sequence shown here is derived from an EMBL/GenBank/DDBJ whole genome shotgun (WGS) entry which is preliminary data.</text>
</comment>
<feature type="transmembrane region" description="Helical" evidence="6">
    <location>
        <begin position="92"/>
        <end position="111"/>
    </location>
</feature>
<evidence type="ECO:0000256" key="3">
    <source>
        <dbReference type="ARBA" id="ARBA00022989"/>
    </source>
</evidence>
<organism evidence="8 9">
    <name type="scientific">Rhypophila decipiens</name>
    <dbReference type="NCBI Taxonomy" id="261697"/>
    <lineage>
        <taxon>Eukaryota</taxon>
        <taxon>Fungi</taxon>
        <taxon>Dikarya</taxon>
        <taxon>Ascomycota</taxon>
        <taxon>Pezizomycotina</taxon>
        <taxon>Sordariomycetes</taxon>
        <taxon>Sordariomycetidae</taxon>
        <taxon>Sordariales</taxon>
        <taxon>Naviculisporaceae</taxon>
        <taxon>Rhypophila</taxon>
    </lineage>
</organism>
<feature type="transmembrane region" description="Helical" evidence="6">
    <location>
        <begin position="132"/>
        <end position="153"/>
    </location>
</feature>
<dbReference type="EMBL" id="MU858101">
    <property type="protein sequence ID" value="KAK4213964.1"/>
    <property type="molecule type" value="Genomic_DNA"/>
</dbReference>
<reference evidence="8" key="1">
    <citation type="journal article" date="2023" name="Mol. Phylogenet. Evol.">
        <title>Genome-scale phylogeny and comparative genomics of the fungal order Sordariales.</title>
        <authorList>
            <person name="Hensen N."/>
            <person name="Bonometti L."/>
            <person name="Westerberg I."/>
            <person name="Brannstrom I.O."/>
            <person name="Guillou S."/>
            <person name="Cros-Aarteil S."/>
            <person name="Calhoun S."/>
            <person name="Haridas S."/>
            <person name="Kuo A."/>
            <person name="Mondo S."/>
            <person name="Pangilinan J."/>
            <person name="Riley R."/>
            <person name="LaButti K."/>
            <person name="Andreopoulos B."/>
            <person name="Lipzen A."/>
            <person name="Chen C."/>
            <person name="Yan M."/>
            <person name="Daum C."/>
            <person name="Ng V."/>
            <person name="Clum A."/>
            <person name="Steindorff A."/>
            <person name="Ohm R.A."/>
            <person name="Martin F."/>
            <person name="Silar P."/>
            <person name="Natvig D.O."/>
            <person name="Lalanne C."/>
            <person name="Gautier V."/>
            <person name="Ament-Velasquez S.L."/>
            <person name="Kruys A."/>
            <person name="Hutchinson M.I."/>
            <person name="Powell A.J."/>
            <person name="Barry K."/>
            <person name="Miller A.N."/>
            <person name="Grigoriev I.V."/>
            <person name="Debuchy R."/>
            <person name="Gladieux P."/>
            <person name="Hiltunen Thoren M."/>
            <person name="Johannesson H."/>
        </authorList>
    </citation>
    <scope>NUCLEOTIDE SEQUENCE</scope>
    <source>
        <strain evidence="8">PSN293</strain>
    </source>
</reference>
<feature type="transmembrane region" description="Helical" evidence="6">
    <location>
        <begin position="173"/>
        <end position="198"/>
    </location>
</feature>
<protein>
    <recommendedName>
        <fullName evidence="7">Rhodopsin domain-containing protein</fullName>
    </recommendedName>
</protein>
<dbReference type="PANTHER" id="PTHR33048:SF47">
    <property type="entry name" value="INTEGRAL MEMBRANE PROTEIN-RELATED"/>
    <property type="match status" value="1"/>
</dbReference>
<keyword evidence="3 6" id="KW-1133">Transmembrane helix</keyword>
<dbReference type="PANTHER" id="PTHR33048">
    <property type="entry name" value="PTH11-LIKE INTEGRAL MEMBRANE PROTEIN (AFU_ORTHOLOGUE AFUA_5G11245)"/>
    <property type="match status" value="1"/>
</dbReference>
<evidence type="ECO:0000256" key="2">
    <source>
        <dbReference type="ARBA" id="ARBA00022692"/>
    </source>
</evidence>
<dbReference type="InterPro" id="IPR052337">
    <property type="entry name" value="SAT4-like"/>
</dbReference>
<evidence type="ECO:0000313" key="8">
    <source>
        <dbReference type="EMBL" id="KAK4213964.1"/>
    </source>
</evidence>
<evidence type="ECO:0000313" key="9">
    <source>
        <dbReference type="Proteomes" id="UP001301769"/>
    </source>
</evidence>
<feature type="domain" description="Rhodopsin" evidence="7">
    <location>
        <begin position="31"/>
        <end position="218"/>
    </location>
</feature>
<name>A0AAN6Y7A2_9PEZI</name>
<gene>
    <name evidence="8" type="ORF">QBC37DRAFT_284952</name>
</gene>
<dbReference type="Pfam" id="PF20684">
    <property type="entry name" value="Fung_rhodopsin"/>
    <property type="match status" value="1"/>
</dbReference>
<dbReference type="AlphaFoldDB" id="A0AAN6Y7A2"/>
<dbReference type="Proteomes" id="UP001301769">
    <property type="component" value="Unassembled WGS sequence"/>
</dbReference>
<keyword evidence="4 6" id="KW-0472">Membrane</keyword>
<sequence>METNSDENIREEYVKALVICSWIAIGAAVLRFWCQVQNEGKGFRSLHADDWLLLATLLTFLGAGLAATWGLIYGMALALDNNPDGPTDGESIFLKALFVGQTILYLSFYLAKLTVCMLYRRIFSTHPFRRTCLVLIVLSTVWFIVSEITNFCICRPLNLFWDTNGSKCLNFNIFALVIGIAEVLLDIVVLVLPVRVVLQLQMPLRAKIIVSGIFLMGSL</sequence>
<evidence type="ECO:0000256" key="1">
    <source>
        <dbReference type="ARBA" id="ARBA00004141"/>
    </source>
</evidence>
<evidence type="ECO:0000256" key="6">
    <source>
        <dbReference type="SAM" id="Phobius"/>
    </source>
</evidence>
<evidence type="ECO:0000256" key="5">
    <source>
        <dbReference type="ARBA" id="ARBA00038359"/>
    </source>
</evidence>
<dbReference type="GO" id="GO:0016020">
    <property type="term" value="C:membrane"/>
    <property type="evidence" value="ECO:0007669"/>
    <property type="project" value="UniProtKB-SubCell"/>
</dbReference>
<keyword evidence="9" id="KW-1185">Reference proteome</keyword>
<evidence type="ECO:0000256" key="4">
    <source>
        <dbReference type="ARBA" id="ARBA00023136"/>
    </source>
</evidence>
<comment type="subcellular location">
    <subcellularLocation>
        <location evidence="1">Membrane</location>
        <topology evidence="1">Multi-pass membrane protein</topology>
    </subcellularLocation>
</comment>
<comment type="similarity">
    <text evidence="5">Belongs to the SAT4 family.</text>
</comment>
<reference evidence="8" key="2">
    <citation type="submission" date="2023-05" db="EMBL/GenBank/DDBJ databases">
        <authorList>
            <consortium name="Lawrence Berkeley National Laboratory"/>
            <person name="Steindorff A."/>
            <person name="Hensen N."/>
            <person name="Bonometti L."/>
            <person name="Westerberg I."/>
            <person name="Brannstrom I.O."/>
            <person name="Guillou S."/>
            <person name="Cros-Aarteil S."/>
            <person name="Calhoun S."/>
            <person name="Haridas S."/>
            <person name="Kuo A."/>
            <person name="Mondo S."/>
            <person name="Pangilinan J."/>
            <person name="Riley R."/>
            <person name="Labutti K."/>
            <person name="Andreopoulos B."/>
            <person name="Lipzen A."/>
            <person name="Chen C."/>
            <person name="Yanf M."/>
            <person name="Daum C."/>
            <person name="Ng V."/>
            <person name="Clum A."/>
            <person name="Ohm R."/>
            <person name="Martin F."/>
            <person name="Silar P."/>
            <person name="Natvig D."/>
            <person name="Lalanne C."/>
            <person name="Gautier V."/>
            <person name="Ament-Velasquez S.L."/>
            <person name="Kruys A."/>
            <person name="Hutchinson M.I."/>
            <person name="Powell A.J."/>
            <person name="Barry K."/>
            <person name="Miller A.N."/>
            <person name="Grigoriev I.V."/>
            <person name="Debuchy R."/>
            <person name="Gladieux P."/>
            <person name="Thoren M.H."/>
            <person name="Johannesson H."/>
        </authorList>
    </citation>
    <scope>NUCLEOTIDE SEQUENCE</scope>
    <source>
        <strain evidence="8">PSN293</strain>
    </source>
</reference>